<accession>E9G6P9</accession>
<evidence type="ECO:0000313" key="2">
    <source>
        <dbReference type="Proteomes" id="UP000000305"/>
    </source>
</evidence>
<keyword evidence="2" id="KW-1185">Reference proteome</keyword>
<dbReference type="PANTHER" id="PTHR23263:SF124">
    <property type="entry name" value="SMALL PROLINE-RICH PROTEIN 3"/>
    <property type="match status" value="1"/>
</dbReference>
<organism evidence="1 2">
    <name type="scientific">Daphnia pulex</name>
    <name type="common">Water flea</name>
    <dbReference type="NCBI Taxonomy" id="6669"/>
    <lineage>
        <taxon>Eukaryota</taxon>
        <taxon>Metazoa</taxon>
        <taxon>Ecdysozoa</taxon>
        <taxon>Arthropoda</taxon>
        <taxon>Crustacea</taxon>
        <taxon>Branchiopoda</taxon>
        <taxon>Diplostraca</taxon>
        <taxon>Cladocera</taxon>
        <taxon>Anomopoda</taxon>
        <taxon>Daphniidae</taxon>
        <taxon>Daphnia</taxon>
    </lineage>
</organism>
<dbReference type="Proteomes" id="UP000000305">
    <property type="component" value="Unassembled WGS sequence"/>
</dbReference>
<dbReference type="PANTHER" id="PTHR23263">
    <property type="entry name" value="SMALL PROLINE-RICH PROTEIN"/>
    <property type="match status" value="1"/>
</dbReference>
<dbReference type="InParanoid" id="E9G6P9"/>
<reference evidence="1 2" key="1">
    <citation type="journal article" date="2011" name="Science">
        <title>The ecoresponsive genome of Daphnia pulex.</title>
        <authorList>
            <person name="Colbourne J.K."/>
            <person name="Pfrender M.E."/>
            <person name="Gilbert D."/>
            <person name="Thomas W.K."/>
            <person name="Tucker A."/>
            <person name="Oakley T.H."/>
            <person name="Tokishita S."/>
            <person name="Aerts A."/>
            <person name="Arnold G.J."/>
            <person name="Basu M.K."/>
            <person name="Bauer D.J."/>
            <person name="Caceres C.E."/>
            <person name="Carmel L."/>
            <person name="Casola C."/>
            <person name="Choi J.H."/>
            <person name="Detter J.C."/>
            <person name="Dong Q."/>
            <person name="Dusheyko S."/>
            <person name="Eads B.D."/>
            <person name="Frohlich T."/>
            <person name="Geiler-Samerotte K.A."/>
            <person name="Gerlach D."/>
            <person name="Hatcher P."/>
            <person name="Jogdeo S."/>
            <person name="Krijgsveld J."/>
            <person name="Kriventseva E.V."/>
            <person name="Kultz D."/>
            <person name="Laforsch C."/>
            <person name="Lindquist E."/>
            <person name="Lopez J."/>
            <person name="Manak J.R."/>
            <person name="Muller J."/>
            <person name="Pangilinan J."/>
            <person name="Patwardhan R.P."/>
            <person name="Pitluck S."/>
            <person name="Pritham E.J."/>
            <person name="Rechtsteiner A."/>
            <person name="Rho M."/>
            <person name="Rogozin I.B."/>
            <person name="Sakarya O."/>
            <person name="Salamov A."/>
            <person name="Schaack S."/>
            <person name="Shapiro H."/>
            <person name="Shiga Y."/>
            <person name="Skalitzky C."/>
            <person name="Smith Z."/>
            <person name="Souvorov A."/>
            <person name="Sung W."/>
            <person name="Tang Z."/>
            <person name="Tsuchiya D."/>
            <person name="Tu H."/>
            <person name="Vos H."/>
            <person name="Wang M."/>
            <person name="Wolf Y.I."/>
            <person name="Yamagata H."/>
            <person name="Yamada T."/>
            <person name="Ye Y."/>
            <person name="Shaw J.R."/>
            <person name="Andrews J."/>
            <person name="Crease T.J."/>
            <person name="Tang H."/>
            <person name="Lucas S.M."/>
            <person name="Robertson H.M."/>
            <person name="Bork P."/>
            <person name="Koonin E.V."/>
            <person name="Zdobnov E.M."/>
            <person name="Grigoriev I.V."/>
            <person name="Lynch M."/>
            <person name="Boore J.L."/>
        </authorList>
    </citation>
    <scope>NUCLEOTIDE SEQUENCE [LARGE SCALE GENOMIC DNA]</scope>
</reference>
<name>E9G6P9_DAPPU</name>
<evidence type="ECO:0000313" key="1">
    <source>
        <dbReference type="EMBL" id="EFX84783.1"/>
    </source>
</evidence>
<dbReference type="PhylomeDB" id="E9G6P9"/>
<proteinExistence type="predicted"/>
<gene>
    <name evidence="1" type="ORF">DAPPUDRAFT_238126</name>
</gene>
<dbReference type="HOGENOM" id="CLU_1628700_0_0_1"/>
<sequence length="163" mass="18206">MSIGIKPISSNVNQPAAFPSLSKVTEIITLHVPCSGGEVRPIPSNVNLQRRKGQFACPSRSKVTEIIKGWVRTGVLHYYQAVNYGVLLLLDVSSLTAWSTIGVLMSPGYGRYQTRRLTSQLTTYATTGYSTKTEYYTKIYDSPSYYTEDQKYNSTPSYITKEP</sequence>
<protein>
    <submittedName>
        <fullName evidence="1">Uncharacterized protein</fullName>
    </submittedName>
</protein>
<dbReference type="KEGG" id="dpx:DAPPUDRAFT_238126"/>
<dbReference type="AlphaFoldDB" id="E9G6P9"/>
<dbReference type="EMBL" id="GL732533">
    <property type="protein sequence ID" value="EFX84783.1"/>
    <property type="molecule type" value="Genomic_DNA"/>
</dbReference>